<name>A0AA36CL76_9BILA</name>
<gene>
    <name evidence="1" type="ORF">MSPICULIGERA_LOCUS9555</name>
</gene>
<dbReference type="EMBL" id="CATQJA010002540">
    <property type="protein sequence ID" value="CAJ0571131.1"/>
    <property type="molecule type" value="Genomic_DNA"/>
</dbReference>
<comment type="caution">
    <text evidence="1">The sequence shown here is derived from an EMBL/GenBank/DDBJ whole genome shotgun (WGS) entry which is preliminary data.</text>
</comment>
<protein>
    <submittedName>
        <fullName evidence="1">Uncharacterized protein</fullName>
    </submittedName>
</protein>
<proteinExistence type="predicted"/>
<dbReference type="Proteomes" id="UP001177023">
    <property type="component" value="Unassembled WGS sequence"/>
</dbReference>
<dbReference type="AlphaFoldDB" id="A0AA36CL76"/>
<evidence type="ECO:0000313" key="1">
    <source>
        <dbReference type="EMBL" id="CAJ0571131.1"/>
    </source>
</evidence>
<feature type="non-terminal residue" evidence="1">
    <location>
        <position position="391"/>
    </location>
</feature>
<accession>A0AA36CL76</accession>
<organism evidence="1 2">
    <name type="scientific">Mesorhabditis spiculigera</name>
    <dbReference type="NCBI Taxonomy" id="96644"/>
    <lineage>
        <taxon>Eukaryota</taxon>
        <taxon>Metazoa</taxon>
        <taxon>Ecdysozoa</taxon>
        <taxon>Nematoda</taxon>
        <taxon>Chromadorea</taxon>
        <taxon>Rhabditida</taxon>
        <taxon>Rhabditina</taxon>
        <taxon>Rhabditomorpha</taxon>
        <taxon>Rhabditoidea</taxon>
        <taxon>Rhabditidae</taxon>
        <taxon>Mesorhabditinae</taxon>
        <taxon>Mesorhabditis</taxon>
    </lineage>
</organism>
<keyword evidence="2" id="KW-1185">Reference proteome</keyword>
<reference evidence="1" key="1">
    <citation type="submission" date="2023-06" db="EMBL/GenBank/DDBJ databases">
        <authorList>
            <person name="Delattre M."/>
        </authorList>
    </citation>
    <scope>NUCLEOTIDE SEQUENCE</scope>
    <source>
        <strain evidence="1">AF72</strain>
    </source>
</reference>
<evidence type="ECO:0000313" key="2">
    <source>
        <dbReference type="Proteomes" id="UP001177023"/>
    </source>
</evidence>
<sequence>MSTVQKMRVPLSVDPVKMELPSTSDEPPREKMSFQYTWPLRISKRKVEEEELVLNVSQPFTTSYNGVAFTWTARLSDECAVWTTTEYELPNHVFASLYYKDGIAQDVMVDEVRMSLYSAMGELIFEDMRVPEAEYTKGSGWPIQLSPERQAHFTRFIHNSINEQISLQIEIRMKTSIFDPMRYLPSLATAHMNQKIKEACKKYVDDFQAGRVTVPEIEFLNLTRTEDKYMLHRKVFMHGLRSVEEICRDENESPEVAKHICSQFAHTYFIEVLLREVQGYDDFVTLLEGVIAVHLPELKKETERYICREVMKLQERPANAQFSAADTLQEEEAAERPESLDIERLQFIQLMLLLAKNTHEGIKDLQDVRPYRFRSVWEFYPLTLISGYCRV</sequence>